<accession>A0ABQ2H3Z5</accession>
<reference evidence="3" key="1">
    <citation type="journal article" date="2019" name="Int. J. Syst. Evol. Microbiol.">
        <title>The Global Catalogue of Microorganisms (GCM) 10K type strain sequencing project: providing services to taxonomists for standard genome sequencing and annotation.</title>
        <authorList>
            <consortium name="The Broad Institute Genomics Platform"/>
            <consortium name="The Broad Institute Genome Sequencing Center for Infectious Disease"/>
            <person name="Wu L."/>
            <person name="Ma J."/>
        </authorList>
    </citation>
    <scope>NUCLEOTIDE SEQUENCE [LARGE SCALE GENOMIC DNA]</scope>
    <source>
        <strain evidence="3">JCM 13501</strain>
    </source>
</reference>
<comment type="caution">
    <text evidence="2">The sequence shown here is derived from an EMBL/GenBank/DDBJ whole genome shotgun (WGS) entry which is preliminary data.</text>
</comment>
<protein>
    <recommendedName>
        <fullName evidence="4">Lysine exporter LysO family protein</fullName>
    </recommendedName>
</protein>
<evidence type="ECO:0000313" key="2">
    <source>
        <dbReference type="EMBL" id="GGM29044.1"/>
    </source>
</evidence>
<evidence type="ECO:0000256" key="1">
    <source>
        <dbReference type="SAM" id="Phobius"/>
    </source>
</evidence>
<dbReference type="InterPro" id="IPR005642">
    <property type="entry name" value="LysO"/>
</dbReference>
<keyword evidence="1" id="KW-0472">Membrane</keyword>
<feature type="transmembrane region" description="Helical" evidence="1">
    <location>
        <begin position="58"/>
        <end position="80"/>
    </location>
</feature>
<proteinExistence type="predicted"/>
<dbReference type="EMBL" id="BMNW01000015">
    <property type="protein sequence ID" value="GGM29044.1"/>
    <property type="molecule type" value="Genomic_DNA"/>
</dbReference>
<name>A0ABQ2H3Z5_9PSED</name>
<feature type="transmembrane region" description="Helical" evidence="1">
    <location>
        <begin position="167"/>
        <end position="190"/>
    </location>
</feature>
<gene>
    <name evidence="2" type="ORF">GCM10009425_44450</name>
</gene>
<feature type="transmembrane region" description="Helical" evidence="1">
    <location>
        <begin position="29"/>
        <end position="46"/>
    </location>
</feature>
<evidence type="ECO:0008006" key="4">
    <source>
        <dbReference type="Google" id="ProtNLM"/>
    </source>
</evidence>
<dbReference type="Pfam" id="PF03956">
    <property type="entry name" value="Lys_export"/>
    <property type="match status" value="1"/>
</dbReference>
<evidence type="ECO:0000313" key="3">
    <source>
        <dbReference type="Proteomes" id="UP000616499"/>
    </source>
</evidence>
<dbReference type="PANTHER" id="PTHR35804">
    <property type="entry name" value="LYSINE EXPORTER LYSO"/>
    <property type="match status" value="1"/>
</dbReference>
<keyword evidence="1" id="KW-1133">Transmembrane helix</keyword>
<keyword evidence="3" id="KW-1185">Reference proteome</keyword>
<keyword evidence="1" id="KW-0812">Transmembrane</keyword>
<organism evidence="2 3">
    <name type="scientific">Pseudomonas asuensis</name>
    <dbReference type="NCBI Taxonomy" id="1825787"/>
    <lineage>
        <taxon>Bacteria</taxon>
        <taxon>Pseudomonadati</taxon>
        <taxon>Pseudomonadota</taxon>
        <taxon>Gammaproteobacteria</taxon>
        <taxon>Pseudomonadales</taxon>
        <taxon>Pseudomonadaceae</taxon>
        <taxon>Pseudomonas</taxon>
    </lineage>
</organism>
<sequence length="191" mass="20192">MTLLIVAAGAVTSLTPLALIKEHLWLPDISHLIYALVFLVGIDLSRMKIDRQWLSKGALGLPILAITGTFAGGMMAAFLLGEPLRMGFILASGFGWMSLSSAMVGNALGSQYGVMVLVADLLREILAIMLLYTLGRVAPQACIGATGATAMDATLPIVKLTCPENTIHYAIISGFVLSVLSPVFLMLFIAA</sequence>
<dbReference type="Proteomes" id="UP000616499">
    <property type="component" value="Unassembled WGS sequence"/>
</dbReference>
<dbReference type="PANTHER" id="PTHR35804:SF1">
    <property type="entry name" value="LYSINE EXPORTER LYSO"/>
    <property type="match status" value="1"/>
</dbReference>